<reference evidence="1 2" key="1">
    <citation type="journal article" date="2022" name="Nat. Genet.">
        <title>Improved pea reference genome and pan-genome highlight genomic features and evolutionary characteristics.</title>
        <authorList>
            <person name="Yang T."/>
            <person name="Liu R."/>
            <person name="Luo Y."/>
            <person name="Hu S."/>
            <person name="Wang D."/>
            <person name="Wang C."/>
            <person name="Pandey M.K."/>
            <person name="Ge S."/>
            <person name="Xu Q."/>
            <person name="Li N."/>
            <person name="Li G."/>
            <person name="Huang Y."/>
            <person name="Saxena R.K."/>
            <person name="Ji Y."/>
            <person name="Li M."/>
            <person name="Yan X."/>
            <person name="He Y."/>
            <person name="Liu Y."/>
            <person name="Wang X."/>
            <person name="Xiang C."/>
            <person name="Varshney R.K."/>
            <person name="Ding H."/>
            <person name="Gao S."/>
            <person name="Zong X."/>
        </authorList>
    </citation>
    <scope>NUCLEOTIDE SEQUENCE [LARGE SCALE GENOMIC DNA]</scope>
    <source>
        <strain evidence="1 2">cv. Zhongwan 6</strain>
    </source>
</reference>
<evidence type="ECO:0000313" key="1">
    <source>
        <dbReference type="EMBL" id="KAI5429105.1"/>
    </source>
</evidence>
<keyword evidence="2" id="KW-1185">Reference proteome</keyword>
<evidence type="ECO:0008006" key="3">
    <source>
        <dbReference type="Google" id="ProtNLM"/>
    </source>
</evidence>
<dbReference type="Gramene" id="Psat03G0391900-T1">
    <property type="protein sequence ID" value="KAI5429105.1"/>
    <property type="gene ID" value="KIW84_033919"/>
</dbReference>
<comment type="caution">
    <text evidence="1">The sequence shown here is derived from an EMBL/GenBank/DDBJ whole genome shotgun (WGS) entry which is preliminary data.</text>
</comment>
<dbReference type="Proteomes" id="UP001058974">
    <property type="component" value="Chromosome 3"/>
</dbReference>
<dbReference type="GO" id="GO:0003676">
    <property type="term" value="F:nucleic acid binding"/>
    <property type="evidence" value="ECO:0007669"/>
    <property type="project" value="InterPro"/>
</dbReference>
<dbReference type="EMBL" id="JAMSHJ010000003">
    <property type="protein sequence ID" value="KAI5429105.1"/>
    <property type="molecule type" value="Genomic_DNA"/>
</dbReference>
<organism evidence="1 2">
    <name type="scientific">Pisum sativum</name>
    <name type="common">Garden pea</name>
    <name type="synonym">Lathyrus oleraceus</name>
    <dbReference type="NCBI Taxonomy" id="3888"/>
    <lineage>
        <taxon>Eukaryota</taxon>
        <taxon>Viridiplantae</taxon>
        <taxon>Streptophyta</taxon>
        <taxon>Embryophyta</taxon>
        <taxon>Tracheophyta</taxon>
        <taxon>Spermatophyta</taxon>
        <taxon>Magnoliopsida</taxon>
        <taxon>eudicotyledons</taxon>
        <taxon>Gunneridae</taxon>
        <taxon>Pentapetalae</taxon>
        <taxon>rosids</taxon>
        <taxon>fabids</taxon>
        <taxon>Fabales</taxon>
        <taxon>Fabaceae</taxon>
        <taxon>Papilionoideae</taxon>
        <taxon>50 kb inversion clade</taxon>
        <taxon>NPAAA clade</taxon>
        <taxon>Hologalegina</taxon>
        <taxon>IRL clade</taxon>
        <taxon>Fabeae</taxon>
        <taxon>Lathyrus</taxon>
    </lineage>
</organism>
<dbReference type="CDD" id="cd00590">
    <property type="entry name" value="RRM_SF"/>
    <property type="match status" value="1"/>
</dbReference>
<proteinExistence type="predicted"/>
<evidence type="ECO:0000313" key="2">
    <source>
        <dbReference type="Proteomes" id="UP001058974"/>
    </source>
</evidence>
<dbReference type="InterPro" id="IPR035979">
    <property type="entry name" value="RBD_domain_sf"/>
</dbReference>
<dbReference type="SUPFAM" id="SSF54928">
    <property type="entry name" value="RNA-binding domain, RBD"/>
    <property type="match status" value="1"/>
</dbReference>
<dbReference type="AlphaFoldDB" id="A0A9D4Y234"/>
<gene>
    <name evidence="1" type="ORF">KIW84_033919</name>
</gene>
<sequence>MSFLLQFHLWQKRVEVATYNSDRGYAIPARGVVVCNDVALRLVASKGGGRKKIAARGGGHAIASVTEATLDDYEEGLRTNSEAPKTLRFYYSGGDALSAKLYPLGRLVALRCEKNLGEGIGEVQVALSDGIPFRSKAFVRMKKSLPFLLSIFSEFPKTCRAKEFFDLLKEHGCLKEVVIPPKRNALGKIFGFARFSDAEDQRILATRMDFIFIGKNKIHANLPKFQRKKVASRVGSGESLFGGSGMRGSRGVAPISNMLYGRRVGVKSFADVLGVCNGVNPPKPFLSFVPEVEVIQR</sequence>
<protein>
    <recommendedName>
        <fullName evidence="3">RRM domain-containing protein</fullName>
    </recommendedName>
</protein>
<accession>A0A9D4Y234</accession>
<name>A0A9D4Y234_PEA</name>